<keyword evidence="1" id="KW-1133">Transmembrane helix</keyword>
<reference evidence="2 3" key="1">
    <citation type="submission" date="2020-04" db="EMBL/GenBank/DDBJ databases">
        <authorList>
            <person name="Yoon J."/>
        </authorList>
    </citation>
    <scope>NUCLEOTIDE SEQUENCE [LARGE SCALE GENOMIC DNA]</scope>
    <source>
        <strain evidence="2 3">DJ-13</strain>
    </source>
</reference>
<feature type="transmembrane region" description="Helical" evidence="1">
    <location>
        <begin position="6"/>
        <end position="25"/>
    </location>
</feature>
<evidence type="ECO:0000313" key="2">
    <source>
        <dbReference type="EMBL" id="NKI32953.1"/>
    </source>
</evidence>
<keyword evidence="3" id="KW-1185">Reference proteome</keyword>
<comment type="caution">
    <text evidence="2">The sequence shown here is derived from an EMBL/GenBank/DDBJ whole genome shotgun (WGS) entry which is preliminary data.</text>
</comment>
<evidence type="ECO:0000313" key="3">
    <source>
        <dbReference type="Proteomes" id="UP000718451"/>
    </source>
</evidence>
<evidence type="ECO:0000256" key="1">
    <source>
        <dbReference type="SAM" id="Phobius"/>
    </source>
</evidence>
<keyword evidence="1" id="KW-0472">Membrane</keyword>
<keyword evidence="1" id="KW-0812">Transmembrane</keyword>
<organism evidence="2 3">
    <name type="scientific">Croceivirga thetidis</name>
    <dbReference type="NCBI Taxonomy" id="2721623"/>
    <lineage>
        <taxon>Bacteria</taxon>
        <taxon>Pseudomonadati</taxon>
        <taxon>Bacteroidota</taxon>
        <taxon>Flavobacteriia</taxon>
        <taxon>Flavobacteriales</taxon>
        <taxon>Flavobacteriaceae</taxon>
        <taxon>Croceivirga</taxon>
    </lineage>
</organism>
<dbReference type="RefSeq" id="WP_168553111.1">
    <property type="nucleotide sequence ID" value="NZ_JAAWWL010000002.1"/>
</dbReference>
<proteinExistence type="predicted"/>
<protein>
    <submittedName>
        <fullName evidence="2">Uncharacterized protein</fullName>
    </submittedName>
</protein>
<name>A0ABX1GSN7_9FLAO</name>
<accession>A0ABX1GSN7</accession>
<sequence length="207" mass="23647">MSGQLIGILGGLIGSILTVIISKILDLVQKKNEYSYDLKKQFFNKKMQAAEAAIIQYSLFSDALNQLIILFGRYKEGETAVGENLNNNLLKQINEKITQANSSSLVLSSSIGLYFDLNSNYTANEILNGFYDNLNKLAPYLENLEMTYEQYLRFIGTDQEKEAFEIYKLAEDFMAEAMKNVAEGYKLFDEELGNQMSQIRKEMKKYE</sequence>
<dbReference type="Proteomes" id="UP000718451">
    <property type="component" value="Unassembled WGS sequence"/>
</dbReference>
<gene>
    <name evidence="2" type="ORF">HCU67_13430</name>
</gene>
<dbReference type="EMBL" id="JAAWWL010000002">
    <property type="protein sequence ID" value="NKI32953.1"/>
    <property type="molecule type" value="Genomic_DNA"/>
</dbReference>